<comment type="caution">
    <text evidence="1">The sequence shown here is derived from an EMBL/GenBank/DDBJ whole genome shotgun (WGS) entry which is preliminary data.</text>
</comment>
<dbReference type="Pfam" id="PF09388">
    <property type="entry name" value="SpoOE-like"/>
    <property type="match status" value="1"/>
</dbReference>
<dbReference type="InterPro" id="IPR018540">
    <property type="entry name" value="Spo0E-like"/>
</dbReference>
<dbReference type="Gene3D" id="4.10.280.10">
    <property type="entry name" value="Helix-loop-helix DNA-binding domain"/>
    <property type="match status" value="1"/>
</dbReference>
<dbReference type="InterPro" id="IPR036638">
    <property type="entry name" value="HLH_DNA-bd_sf"/>
</dbReference>
<dbReference type="SUPFAM" id="SSF140500">
    <property type="entry name" value="BAS1536-like"/>
    <property type="match status" value="1"/>
</dbReference>
<sequence length="68" mass="7888">MKEKASYEKQQVQLEKLREKMVSAALTHGIHHPIVLHYSKQVDAKHNLLMEMAKEQKVNSNLTDCQMV</sequence>
<dbReference type="RefSeq" id="WP_054636179.1">
    <property type="nucleotide sequence ID" value="NZ_JBHSOZ010000002.1"/>
</dbReference>
<dbReference type="EMBL" id="JBHSOZ010000002">
    <property type="protein sequence ID" value="MFC5711165.1"/>
    <property type="molecule type" value="Genomic_DNA"/>
</dbReference>
<keyword evidence="2" id="KW-1185">Reference proteome</keyword>
<evidence type="ECO:0000313" key="1">
    <source>
        <dbReference type="EMBL" id="MFC5711165.1"/>
    </source>
</evidence>
<protein>
    <submittedName>
        <fullName evidence="1">Aspartyl-phosphate phosphatase Spo0E family protein</fullName>
    </submittedName>
</protein>
<dbReference type="Proteomes" id="UP001596142">
    <property type="component" value="Unassembled WGS sequence"/>
</dbReference>
<gene>
    <name evidence="1" type="ORF">ACFPU1_00060</name>
</gene>
<proteinExistence type="predicted"/>
<reference evidence="2" key="1">
    <citation type="journal article" date="2019" name="Int. J. Syst. Evol. Microbiol.">
        <title>The Global Catalogue of Microorganisms (GCM) 10K type strain sequencing project: providing services to taxonomists for standard genome sequencing and annotation.</title>
        <authorList>
            <consortium name="The Broad Institute Genomics Platform"/>
            <consortium name="The Broad Institute Genome Sequencing Center for Infectious Disease"/>
            <person name="Wu L."/>
            <person name="Ma J."/>
        </authorList>
    </citation>
    <scope>NUCLEOTIDE SEQUENCE [LARGE SCALE GENOMIC DNA]</scope>
    <source>
        <strain evidence="2">CECT 7184</strain>
    </source>
</reference>
<dbReference type="InterPro" id="IPR037208">
    <property type="entry name" value="Spo0E-like_sf"/>
</dbReference>
<accession>A0ABW0YFG8</accession>
<name>A0ABW0YFG8_9BACI</name>
<evidence type="ECO:0000313" key="2">
    <source>
        <dbReference type="Proteomes" id="UP001596142"/>
    </source>
</evidence>
<organism evidence="1 2">
    <name type="scientific">Thalassorhabdus alkalitolerans</name>
    <dbReference type="NCBI Taxonomy" id="2282697"/>
    <lineage>
        <taxon>Bacteria</taxon>
        <taxon>Bacillati</taxon>
        <taxon>Bacillota</taxon>
        <taxon>Bacilli</taxon>
        <taxon>Bacillales</taxon>
        <taxon>Bacillaceae</taxon>
        <taxon>Thalassorhabdus</taxon>
    </lineage>
</organism>